<dbReference type="PANTHER" id="PTHR20898">
    <property type="entry name" value="DAEDALUS ON 3-RELATED-RELATED"/>
    <property type="match status" value="1"/>
</dbReference>
<dbReference type="Proteomes" id="UP001200034">
    <property type="component" value="Unassembled WGS sequence"/>
</dbReference>
<evidence type="ECO:0000313" key="2">
    <source>
        <dbReference type="EMBL" id="KAH8372389.1"/>
    </source>
</evidence>
<dbReference type="InterPro" id="IPR010512">
    <property type="entry name" value="DUF1091"/>
</dbReference>
<protein>
    <recommendedName>
        <fullName evidence="4">MD-2-related lipid-recognition domain-containing protein</fullName>
    </recommendedName>
</protein>
<comment type="caution">
    <text evidence="2">The sequence shown here is derived from an EMBL/GenBank/DDBJ whole genome shotgun (WGS) entry which is preliminary data.</text>
</comment>
<sequence>MATVLILKPPSCDDYNRNYLRNFSLNVRKGILNLEMNIISPLHDGLRMNMNFLSRMSNSTSFRNYYHYSLDMCNLLRYQTINLFKRWVSTFHLYGNFKKTCPIPSNYYYIKDYNINELAIPSFLFSGYYRIFINMVQHKYRNQSRDFIIACKVEVHIK</sequence>
<accession>A0AAD4K4Z7</accession>
<dbReference type="AlphaFoldDB" id="A0AAD4K4Z7"/>
<organism evidence="2 3">
    <name type="scientific">Drosophila rubida</name>
    <dbReference type="NCBI Taxonomy" id="30044"/>
    <lineage>
        <taxon>Eukaryota</taxon>
        <taxon>Metazoa</taxon>
        <taxon>Ecdysozoa</taxon>
        <taxon>Arthropoda</taxon>
        <taxon>Hexapoda</taxon>
        <taxon>Insecta</taxon>
        <taxon>Pterygota</taxon>
        <taxon>Neoptera</taxon>
        <taxon>Endopterygota</taxon>
        <taxon>Diptera</taxon>
        <taxon>Brachycera</taxon>
        <taxon>Muscomorpha</taxon>
        <taxon>Ephydroidea</taxon>
        <taxon>Drosophilidae</taxon>
        <taxon>Drosophila</taxon>
    </lineage>
</organism>
<keyword evidence="3" id="KW-1185">Reference proteome</keyword>
<dbReference type="Pfam" id="PF06477">
    <property type="entry name" value="DUF1091"/>
    <property type="match status" value="1"/>
</dbReference>
<dbReference type="Gene3D" id="2.70.220.10">
    <property type="entry name" value="Ganglioside GM2 activator"/>
    <property type="match status" value="1"/>
</dbReference>
<evidence type="ECO:0000256" key="1">
    <source>
        <dbReference type="ARBA" id="ARBA00022729"/>
    </source>
</evidence>
<dbReference type="EMBL" id="JAJJHW010002585">
    <property type="protein sequence ID" value="KAH8372389.1"/>
    <property type="molecule type" value="Genomic_DNA"/>
</dbReference>
<evidence type="ECO:0000313" key="3">
    <source>
        <dbReference type="Proteomes" id="UP001200034"/>
    </source>
</evidence>
<reference evidence="2" key="1">
    <citation type="journal article" date="2021" name="Mol. Ecol. Resour.">
        <title>Phylogenomic analyses of the genus Drosophila reveals genomic signals of climate adaptation.</title>
        <authorList>
            <person name="Li F."/>
            <person name="Rane R.V."/>
            <person name="Luria V."/>
            <person name="Xiong Z."/>
            <person name="Chen J."/>
            <person name="Li Z."/>
            <person name="Catullo R.A."/>
            <person name="Griffin P.C."/>
            <person name="Schiffer M."/>
            <person name="Pearce S."/>
            <person name="Lee S.F."/>
            <person name="McElroy K."/>
            <person name="Stocker A."/>
            <person name="Shirriffs J."/>
            <person name="Cockerell F."/>
            <person name="Coppin C."/>
            <person name="Sgro C.M."/>
            <person name="Karger A."/>
            <person name="Cain J.W."/>
            <person name="Weber J.A."/>
            <person name="Santpere G."/>
            <person name="Kirschner M.W."/>
            <person name="Hoffmann A.A."/>
            <person name="Oakeshott J.G."/>
            <person name="Zhang G."/>
        </authorList>
    </citation>
    <scope>NUCLEOTIDE SEQUENCE</scope>
    <source>
        <strain evidence="2">BGI-SZ-2011g</strain>
    </source>
</reference>
<proteinExistence type="predicted"/>
<gene>
    <name evidence="2" type="ORF">KR093_011304</name>
</gene>
<keyword evidence="1" id="KW-0732">Signal</keyword>
<evidence type="ECO:0008006" key="4">
    <source>
        <dbReference type="Google" id="ProtNLM"/>
    </source>
</evidence>
<dbReference type="SMART" id="SM00697">
    <property type="entry name" value="DM8"/>
    <property type="match status" value="1"/>
</dbReference>
<name>A0AAD4K4Z7_9MUSC</name>
<dbReference type="PANTHER" id="PTHR20898:SF0">
    <property type="entry name" value="DAEDALUS ON 3-RELATED"/>
    <property type="match status" value="1"/>
</dbReference>
<dbReference type="InterPro" id="IPR036846">
    <property type="entry name" value="GM2-AP_sf"/>
</dbReference>